<dbReference type="PANTHER" id="PTHR42791:SF1">
    <property type="entry name" value="N-ACETYLTRANSFERASE DOMAIN-CONTAINING PROTEIN"/>
    <property type="match status" value="1"/>
</dbReference>
<comment type="caution">
    <text evidence="2">The sequence shown here is derived from an EMBL/GenBank/DDBJ whole genome shotgun (WGS) entry which is preliminary data.</text>
</comment>
<organism evidence="2 3">
    <name type="scientific">Nonomuraea africana</name>
    <dbReference type="NCBI Taxonomy" id="46171"/>
    <lineage>
        <taxon>Bacteria</taxon>
        <taxon>Bacillati</taxon>
        <taxon>Actinomycetota</taxon>
        <taxon>Actinomycetes</taxon>
        <taxon>Streptosporangiales</taxon>
        <taxon>Streptosporangiaceae</taxon>
        <taxon>Nonomuraea</taxon>
    </lineage>
</organism>
<evidence type="ECO:0000313" key="2">
    <source>
        <dbReference type="EMBL" id="MBE1558815.1"/>
    </source>
</evidence>
<dbReference type="PANTHER" id="PTHR42791">
    <property type="entry name" value="GNAT FAMILY ACETYLTRANSFERASE"/>
    <property type="match status" value="1"/>
</dbReference>
<feature type="domain" description="N-acetyltransferase" evidence="1">
    <location>
        <begin position="1"/>
        <end position="188"/>
    </location>
</feature>
<dbReference type="CDD" id="cd04301">
    <property type="entry name" value="NAT_SF"/>
    <property type="match status" value="1"/>
</dbReference>
<name>A0ABR9K9W8_9ACTN</name>
<dbReference type="Proteomes" id="UP000661607">
    <property type="component" value="Unassembled WGS sequence"/>
</dbReference>
<gene>
    <name evidence="2" type="ORF">H4W81_001594</name>
</gene>
<dbReference type="RefSeq" id="WP_192774183.1">
    <property type="nucleotide sequence ID" value="NZ_BAAASY010000037.1"/>
</dbReference>
<accession>A0ABR9K9W8</accession>
<proteinExistence type="predicted"/>
<dbReference type="InterPro" id="IPR000182">
    <property type="entry name" value="GNAT_dom"/>
</dbReference>
<dbReference type="EMBL" id="JADBEF010000001">
    <property type="protein sequence ID" value="MBE1558815.1"/>
    <property type="molecule type" value="Genomic_DNA"/>
</dbReference>
<reference evidence="2 3" key="1">
    <citation type="submission" date="2020-10" db="EMBL/GenBank/DDBJ databases">
        <title>Sequencing the genomes of 1000 actinobacteria strains.</title>
        <authorList>
            <person name="Klenk H.-P."/>
        </authorList>
    </citation>
    <scope>NUCLEOTIDE SEQUENCE [LARGE SCALE GENOMIC DNA]</scope>
    <source>
        <strain evidence="2 3">DSM 43748</strain>
    </source>
</reference>
<sequence length="193" mass="21373">MIIRPADKKKDATRVGDVLSRAFHDDPVVRWLLPSGRGMHRMFVTLTRHVHALGDLAIDGDRVVGAALWDPPGIRQPPLDALRSAPGFLAAMGRRVSYGQLLQTQFHRRRPERPHWYLAEIGTDPAAQGRGVGGALLGARLGHCDGEGLAAYLESSKETNIPFYEKHGFRVTGEIRLPKDGPMVWTMLREPVS</sequence>
<dbReference type="Pfam" id="PF00583">
    <property type="entry name" value="Acetyltransf_1"/>
    <property type="match status" value="1"/>
</dbReference>
<dbReference type="SUPFAM" id="SSF55729">
    <property type="entry name" value="Acyl-CoA N-acyltransferases (Nat)"/>
    <property type="match status" value="1"/>
</dbReference>
<dbReference type="PROSITE" id="PS51186">
    <property type="entry name" value="GNAT"/>
    <property type="match status" value="1"/>
</dbReference>
<keyword evidence="3" id="KW-1185">Reference proteome</keyword>
<dbReference type="Gene3D" id="3.40.630.30">
    <property type="match status" value="1"/>
</dbReference>
<evidence type="ECO:0000259" key="1">
    <source>
        <dbReference type="PROSITE" id="PS51186"/>
    </source>
</evidence>
<evidence type="ECO:0000313" key="3">
    <source>
        <dbReference type="Proteomes" id="UP000661607"/>
    </source>
</evidence>
<dbReference type="InterPro" id="IPR016181">
    <property type="entry name" value="Acyl_CoA_acyltransferase"/>
</dbReference>
<dbReference type="InterPro" id="IPR052523">
    <property type="entry name" value="Trichothecene_AcTrans"/>
</dbReference>
<protein>
    <submittedName>
        <fullName evidence="2">Ribosomal protein S18 acetylase RimI-like enzyme</fullName>
    </submittedName>
</protein>